<sequence>MKKPIPDPPCIRNTSHYYLINPDLNPADALTHTLELMSGIKTTLDEYICANAGEPGVPMLVNTVHQVQMVQALTSFVLQRDEQAP</sequence>
<evidence type="ECO:0000313" key="1">
    <source>
        <dbReference type="EMBL" id="AIR87728.1"/>
    </source>
</evidence>
<evidence type="ECO:0008006" key="3">
    <source>
        <dbReference type="Google" id="ProtNLM"/>
    </source>
</evidence>
<reference evidence="1 2" key="1">
    <citation type="submission" date="2014-09" db="EMBL/GenBank/DDBJ databases">
        <authorList>
            <person name="Chan K.-G."/>
        </authorList>
    </citation>
    <scope>NUCLEOTIDE SEQUENCE [LARGE SCALE GENOMIC DNA]</scope>
    <source>
        <strain evidence="1 2">ND07</strain>
    </source>
</reference>
<protein>
    <recommendedName>
        <fullName evidence="3">DUF3077 domain-containing protein</fullName>
    </recommendedName>
</protein>
<accession>A0A089Y7B2</accession>
<name>A0A089Y7B2_9PSED</name>
<dbReference type="AlphaFoldDB" id="A0A089Y7B2"/>
<dbReference type="Proteomes" id="UP000029493">
    <property type="component" value="Chromosome"/>
</dbReference>
<organism evidence="1 2">
    <name type="scientific">Pseudomonas cremoricolorata</name>
    <dbReference type="NCBI Taxonomy" id="157783"/>
    <lineage>
        <taxon>Bacteria</taxon>
        <taxon>Pseudomonadati</taxon>
        <taxon>Pseudomonadota</taxon>
        <taxon>Gammaproteobacteria</taxon>
        <taxon>Pseudomonadales</taxon>
        <taxon>Pseudomonadaceae</taxon>
        <taxon>Pseudomonas</taxon>
    </lineage>
</organism>
<dbReference type="EMBL" id="CP009455">
    <property type="protein sequence ID" value="AIR87728.1"/>
    <property type="molecule type" value="Genomic_DNA"/>
</dbReference>
<dbReference type="RefSeq" id="WP_038410542.1">
    <property type="nucleotide sequence ID" value="NZ_CP009455.1"/>
</dbReference>
<proteinExistence type="predicted"/>
<dbReference type="KEGG" id="psw:LK03_00075"/>
<evidence type="ECO:0000313" key="2">
    <source>
        <dbReference type="Proteomes" id="UP000029493"/>
    </source>
</evidence>
<keyword evidence="2" id="KW-1185">Reference proteome</keyword>
<gene>
    <name evidence="1" type="ORF">LK03_00075</name>
</gene>
<dbReference type="OrthoDB" id="6959160at2"/>